<feature type="transmembrane region" description="Helical" evidence="1">
    <location>
        <begin position="280"/>
        <end position="304"/>
    </location>
</feature>
<feature type="transmembrane region" description="Helical" evidence="1">
    <location>
        <begin position="20"/>
        <end position="37"/>
    </location>
</feature>
<reference evidence="3" key="1">
    <citation type="submission" date="2018-09" db="EMBL/GenBank/DDBJ databases">
        <authorList>
            <person name="Zhu H."/>
        </authorList>
    </citation>
    <scope>NUCLEOTIDE SEQUENCE [LARGE SCALE GENOMIC DNA]</scope>
    <source>
        <strain evidence="3">K1S02-23</strain>
    </source>
</reference>
<dbReference type="EMBL" id="QYUQ01000002">
    <property type="protein sequence ID" value="RJG02041.1"/>
    <property type="molecule type" value="Genomic_DNA"/>
</dbReference>
<gene>
    <name evidence="2" type="ORF">D3878_10995</name>
</gene>
<comment type="caution">
    <text evidence="2">The sequence shown here is derived from an EMBL/GenBank/DDBJ whole genome shotgun (WGS) entry which is preliminary data.</text>
</comment>
<keyword evidence="3" id="KW-1185">Reference proteome</keyword>
<dbReference type="AlphaFoldDB" id="A0A3A3G285"/>
<evidence type="ECO:0000313" key="3">
    <source>
        <dbReference type="Proteomes" id="UP000266327"/>
    </source>
</evidence>
<proteinExistence type="predicted"/>
<organism evidence="2 3">
    <name type="scientific">Noviherbaspirillum sedimenti</name>
    <dbReference type="NCBI Taxonomy" id="2320865"/>
    <lineage>
        <taxon>Bacteria</taxon>
        <taxon>Pseudomonadati</taxon>
        <taxon>Pseudomonadota</taxon>
        <taxon>Betaproteobacteria</taxon>
        <taxon>Burkholderiales</taxon>
        <taxon>Oxalobacteraceae</taxon>
        <taxon>Noviherbaspirillum</taxon>
    </lineage>
</organism>
<feature type="transmembrane region" description="Helical" evidence="1">
    <location>
        <begin position="344"/>
        <end position="365"/>
    </location>
</feature>
<dbReference type="Proteomes" id="UP000266327">
    <property type="component" value="Unassembled WGS sequence"/>
</dbReference>
<evidence type="ECO:0000256" key="1">
    <source>
        <dbReference type="SAM" id="Phobius"/>
    </source>
</evidence>
<accession>A0A3A3G285</accession>
<keyword evidence="1" id="KW-0472">Membrane</keyword>
<feature type="transmembrane region" description="Helical" evidence="1">
    <location>
        <begin position="316"/>
        <end position="337"/>
    </location>
</feature>
<feature type="transmembrane region" description="Helical" evidence="1">
    <location>
        <begin position="371"/>
        <end position="388"/>
    </location>
</feature>
<feature type="transmembrane region" description="Helical" evidence="1">
    <location>
        <begin position="98"/>
        <end position="123"/>
    </location>
</feature>
<evidence type="ECO:0008006" key="4">
    <source>
        <dbReference type="Google" id="ProtNLM"/>
    </source>
</evidence>
<protein>
    <recommendedName>
        <fullName evidence="4">Polysaccharide biosynthesis protein C-terminal domain-containing protein</fullName>
    </recommendedName>
</protein>
<evidence type="ECO:0000313" key="2">
    <source>
        <dbReference type="EMBL" id="RJG02041.1"/>
    </source>
</evidence>
<feature type="transmembrane region" description="Helical" evidence="1">
    <location>
        <begin position="130"/>
        <end position="149"/>
    </location>
</feature>
<sequence length="406" mass="45573">MLNVILIYKNYGSSAQSDTYFLGFTIYATLSLIYQLFSEQFIFTYRGIISEKEKNQFLFTYLSFATIAGLLLTTVIFFTKPLLLNIFAFGLTDARKEMVFGVLSIFTISLVCYLPLQILLAVLNAIDQLAVSYTLTFLPTSFVTMALLFDSGVGGINEMAYAHLIGSCLALLLSFLFTIKIIDFKSLTINKKFIDTVLIGLKVRFAHNVHNFFLGWAITNYLSMYSAGQASLFFYAKKISDAALSVSYGPTHKLLINKIVDSLKHHSIGNIEDLLRKITYIFPAFFLLLYIAVCIVAPEFFIIIGKPLDNKNTLFAILFFLFCANSLISIEVGYAIISQANNKYWNVVIANLGFVMLFTICAYSIQNISGVIGLSISMFIGQLSNYFVNKSYANKTIAEMKRNFCS</sequence>
<keyword evidence="1" id="KW-0812">Transmembrane</keyword>
<feature type="transmembrane region" description="Helical" evidence="1">
    <location>
        <begin position="58"/>
        <end position="78"/>
    </location>
</feature>
<feature type="transmembrane region" description="Helical" evidence="1">
    <location>
        <begin position="161"/>
        <end position="182"/>
    </location>
</feature>
<name>A0A3A3G285_9BURK</name>
<keyword evidence="1" id="KW-1133">Transmembrane helix</keyword>